<dbReference type="EMBL" id="CP046172">
    <property type="protein sequence ID" value="QIS14923.1"/>
    <property type="molecule type" value="Genomic_DNA"/>
</dbReference>
<keyword evidence="5" id="KW-1185">Reference proteome</keyword>
<evidence type="ECO:0000256" key="1">
    <source>
        <dbReference type="SAM" id="MobiDB-lite"/>
    </source>
</evidence>
<dbReference type="Proteomes" id="UP000503540">
    <property type="component" value="Chromosome"/>
</dbReference>
<dbReference type="PANTHER" id="PTHR46825:SF7">
    <property type="entry name" value="D-ALANYL-D-ALANINE CARBOXYPEPTIDASE"/>
    <property type="match status" value="1"/>
</dbReference>
<proteinExistence type="predicted"/>
<dbReference type="GO" id="GO:0016787">
    <property type="term" value="F:hydrolase activity"/>
    <property type="evidence" value="ECO:0007669"/>
    <property type="project" value="UniProtKB-KW"/>
</dbReference>
<accession>A0A6G9YPS8</accession>
<keyword evidence="2" id="KW-0472">Membrane</keyword>
<feature type="transmembrane region" description="Helical" evidence="2">
    <location>
        <begin position="38"/>
        <end position="60"/>
    </location>
</feature>
<protein>
    <submittedName>
        <fullName evidence="4">Serine hydrolase</fullName>
    </submittedName>
</protein>
<dbReference type="InterPro" id="IPR001466">
    <property type="entry name" value="Beta-lactam-related"/>
</dbReference>
<evidence type="ECO:0000259" key="3">
    <source>
        <dbReference type="Pfam" id="PF00144"/>
    </source>
</evidence>
<dbReference type="AlphaFoldDB" id="A0A6G9YPS8"/>
<dbReference type="PANTHER" id="PTHR46825">
    <property type="entry name" value="D-ALANYL-D-ALANINE-CARBOXYPEPTIDASE/ENDOPEPTIDASE AMPH"/>
    <property type="match status" value="1"/>
</dbReference>
<keyword evidence="4" id="KW-0378">Hydrolase</keyword>
<gene>
    <name evidence="4" type="ORF">F5544_35460</name>
</gene>
<keyword evidence="2" id="KW-1133">Transmembrane helix</keyword>
<organism evidence="4 5">
    <name type="scientific">Nocardia arthritidis</name>
    <dbReference type="NCBI Taxonomy" id="228602"/>
    <lineage>
        <taxon>Bacteria</taxon>
        <taxon>Bacillati</taxon>
        <taxon>Actinomycetota</taxon>
        <taxon>Actinomycetes</taxon>
        <taxon>Mycobacteriales</taxon>
        <taxon>Nocardiaceae</taxon>
        <taxon>Nocardia</taxon>
    </lineage>
</organism>
<evidence type="ECO:0000313" key="5">
    <source>
        <dbReference type="Proteomes" id="UP000503540"/>
    </source>
</evidence>
<dbReference type="SUPFAM" id="SSF56601">
    <property type="entry name" value="beta-lactamase/transpeptidase-like"/>
    <property type="match status" value="1"/>
</dbReference>
<name>A0A6G9YPS8_9NOCA</name>
<keyword evidence="2" id="KW-0812">Transmembrane</keyword>
<dbReference type="Pfam" id="PF00144">
    <property type="entry name" value="Beta-lactamase"/>
    <property type="match status" value="1"/>
</dbReference>
<dbReference type="InterPro" id="IPR012338">
    <property type="entry name" value="Beta-lactam/transpept-like"/>
</dbReference>
<feature type="region of interest" description="Disordered" evidence="1">
    <location>
        <begin position="1"/>
        <end position="27"/>
    </location>
</feature>
<evidence type="ECO:0000256" key="2">
    <source>
        <dbReference type="SAM" id="Phobius"/>
    </source>
</evidence>
<evidence type="ECO:0000313" key="4">
    <source>
        <dbReference type="EMBL" id="QIS14923.1"/>
    </source>
</evidence>
<sequence>MQRLPDRGAGGADLVCPTGVSHSTRRDSGKMRAVRRSLCLLVVAIVTAAGAFCGVDAMAAPLADRAALRRAMDDLVAAGAVGVQLRIHDESGDWTGSSGVAEIGRPEPPSTDGRFRIGSITKIFVSTVVLQLVGEGRLCLDDPVRDHLPEYGIDPRITVRMLLQHTSGLFDYTGETNPDGTEEAGIPLRGAEFVDNKLRGYTLGELARFALARPARFAPGAQWRYSNTDYILAGLLIERLTGTPYAWQIYGRIIVPLGLWSTWLPGEDPHIPDPHAHGYYLYQRDGKDELADITELNPSWGGSAGEIISTTADLDRFMTALLGGRLLAPNLLDMMRTPVPEPKKSAGYGLGLGVLRVRPNCEVVGHDGGIHGYLSELLSTADGGRRLAMSVTIREDPDSVSTAFTEALASIGTSLCE</sequence>
<dbReference type="InterPro" id="IPR050491">
    <property type="entry name" value="AmpC-like"/>
</dbReference>
<dbReference type="KEGG" id="nah:F5544_35460"/>
<dbReference type="Gene3D" id="3.40.710.10">
    <property type="entry name" value="DD-peptidase/beta-lactamase superfamily"/>
    <property type="match status" value="1"/>
</dbReference>
<reference evidence="4 5" key="1">
    <citation type="journal article" date="2019" name="ACS Chem. Biol.">
        <title>Identification and Mobilization of a Cryptic Antibiotic Biosynthesis Gene Locus from a Human-Pathogenic Nocardia Isolate.</title>
        <authorList>
            <person name="Herisse M."/>
            <person name="Ishida K."/>
            <person name="Porter J.L."/>
            <person name="Howden B."/>
            <person name="Hertweck C."/>
            <person name="Stinear T.P."/>
            <person name="Pidot S.J."/>
        </authorList>
    </citation>
    <scope>NUCLEOTIDE SEQUENCE [LARGE SCALE GENOMIC DNA]</scope>
    <source>
        <strain evidence="4 5">AUSMDU00012717</strain>
    </source>
</reference>
<feature type="domain" description="Beta-lactamase-related" evidence="3">
    <location>
        <begin position="69"/>
        <end position="375"/>
    </location>
</feature>